<dbReference type="InterPro" id="IPR050259">
    <property type="entry name" value="SDR"/>
</dbReference>
<keyword evidence="2" id="KW-0560">Oxidoreductase</keyword>
<gene>
    <name evidence="2" type="ORF">DESAMIL20_2036</name>
</gene>
<dbReference type="AlphaFoldDB" id="A0A1X4XUA6"/>
<evidence type="ECO:0000256" key="1">
    <source>
        <dbReference type="ARBA" id="ARBA00006484"/>
    </source>
</evidence>
<evidence type="ECO:0000313" key="2">
    <source>
        <dbReference type="EMBL" id="OSS41098.1"/>
    </source>
</evidence>
<organism evidence="2 3">
    <name type="scientific">Desulfurella amilsii</name>
    <dbReference type="NCBI Taxonomy" id="1562698"/>
    <lineage>
        <taxon>Bacteria</taxon>
        <taxon>Pseudomonadati</taxon>
        <taxon>Campylobacterota</taxon>
        <taxon>Desulfurellia</taxon>
        <taxon>Desulfurellales</taxon>
        <taxon>Desulfurellaceae</taxon>
        <taxon>Desulfurella</taxon>
    </lineage>
</organism>
<dbReference type="InterPro" id="IPR002347">
    <property type="entry name" value="SDR_fam"/>
</dbReference>
<dbReference type="RefSeq" id="WP_086034761.1">
    <property type="nucleotide sequence ID" value="NZ_MDSU01000020.1"/>
</dbReference>
<dbReference type="InterPro" id="IPR036291">
    <property type="entry name" value="NAD(P)-bd_dom_sf"/>
</dbReference>
<comment type="caution">
    <text evidence="2">The sequence shown here is derived from an EMBL/GenBank/DDBJ whole genome shotgun (WGS) entry which is preliminary data.</text>
</comment>
<dbReference type="PANTHER" id="PTHR42879">
    <property type="entry name" value="3-OXOACYL-(ACYL-CARRIER-PROTEIN) REDUCTASE"/>
    <property type="match status" value="1"/>
</dbReference>
<sequence>MKIDLTGKVAIVTGGARGIGASCAKMLGRCGANVVVNYINSKDKAQEIVEYIKHNGGGAITFCADVRDEKSVNSMASTAIEKYGKIDILVNNANINFPIKPFVELDFKSIEDKILGETKAFYNCTKSVLNSMMKQKYGKLIYISSSLSRQTANGFFAHAAAKSAVDAMAKTLALELGPYGIRVNLVGPGLIDTDATSNQPKEDKEMIANFTPLKRIGVPEDVAKVVLFLASELSDYVNGEYIPVNGGSFMI</sequence>
<dbReference type="Proteomes" id="UP000194141">
    <property type="component" value="Unassembled WGS sequence"/>
</dbReference>
<dbReference type="STRING" id="1562698.DESAMIL20_2036"/>
<proteinExistence type="inferred from homology"/>
<dbReference type="PANTHER" id="PTHR42879:SF2">
    <property type="entry name" value="3-OXOACYL-[ACYL-CARRIER-PROTEIN] REDUCTASE FABG"/>
    <property type="match status" value="1"/>
</dbReference>
<dbReference type="SUPFAM" id="SSF51735">
    <property type="entry name" value="NAD(P)-binding Rossmann-fold domains"/>
    <property type="match status" value="1"/>
</dbReference>
<comment type="similarity">
    <text evidence="1">Belongs to the short-chain dehydrogenases/reductases (SDR) family.</text>
</comment>
<accession>A0A1X4XUA6</accession>
<dbReference type="PRINTS" id="PR00080">
    <property type="entry name" value="SDRFAMILY"/>
</dbReference>
<evidence type="ECO:0000313" key="3">
    <source>
        <dbReference type="Proteomes" id="UP000194141"/>
    </source>
</evidence>
<keyword evidence="3" id="KW-1185">Reference proteome</keyword>
<reference evidence="2 3" key="1">
    <citation type="journal article" date="2017" name="Front. Microbiol.">
        <title>Genome Sequence of Desulfurella amilsii Strain TR1 and Comparative Genomics of Desulfurellaceae Family.</title>
        <authorList>
            <person name="Florentino A.P."/>
            <person name="Stams A.J."/>
            <person name="Sanchez-Andrea I."/>
        </authorList>
    </citation>
    <scope>NUCLEOTIDE SEQUENCE [LARGE SCALE GENOMIC DNA]</scope>
    <source>
        <strain evidence="2 3">TR1</strain>
    </source>
</reference>
<dbReference type="Pfam" id="PF13561">
    <property type="entry name" value="adh_short_C2"/>
    <property type="match status" value="1"/>
</dbReference>
<name>A0A1X4XUA6_9BACT</name>
<dbReference type="EMBL" id="MDSU01000020">
    <property type="protein sequence ID" value="OSS41098.1"/>
    <property type="molecule type" value="Genomic_DNA"/>
</dbReference>
<protein>
    <submittedName>
        <fullName evidence="2">3-oxoacyl-[acyl-carrier protein] reductase</fullName>
        <ecNumber evidence="2">1.1.1.100</ecNumber>
    </submittedName>
</protein>
<dbReference type="Gene3D" id="3.40.50.720">
    <property type="entry name" value="NAD(P)-binding Rossmann-like Domain"/>
    <property type="match status" value="1"/>
</dbReference>
<dbReference type="FunFam" id="3.40.50.720:FF:000084">
    <property type="entry name" value="Short-chain dehydrogenase reductase"/>
    <property type="match status" value="1"/>
</dbReference>
<dbReference type="GO" id="GO:0004316">
    <property type="term" value="F:3-oxoacyl-[acyl-carrier-protein] reductase (NADPH) activity"/>
    <property type="evidence" value="ECO:0007669"/>
    <property type="project" value="UniProtKB-EC"/>
</dbReference>
<dbReference type="OrthoDB" id="9804774at2"/>
<dbReference type="PRINTS" id="PR00081">
    <property type="entry name" value="GDHRDH"/>
</dbReference>
<dbReference type="EC" id="1.1.1.100" evidence="2"/>